<protein>
    <submittedName>
        <fullName evidence="1">Uncharacterized protein</fullName>
    </submittedName>
</protein>
<dbReference type="EMBL" id="DYVR01000102">
    <property type="protein sequence ID" value="HJF84778.1"/>
    <property type="molecule type" value="Genomic_DNA"/>
</dbReference>
<name>A0A921L7J3_9FIRM</name>
<dbReference type="AlphaFoldDB" id="A0A921L7J3"/>
<evidence type="ECO:0000313" key="1">
    <source>
        <dbReference type="EMBL" id="HJF84778.1"/>
    </source>
</evidence>
<accession>A0A921L7J3</accession>
<feature type="non-terminal residue" evidence="1">
    <location>
        <position position="1"/>
    </location>
</feature>
<gene>
    <name evidence="1" type="ORF">K8V65_03865</name>
</gene>
<reference evidence="1" key="2">
    <citation type="submission" date="2021-09" db="EMBL/GenBank/DDBJ databases">
        <authorList>
            <person name="Gilroy R."/>
        </authorList>
    </citation>
    <scope>NUCLEOTIDE SEQUENCE</scope>
    <source>
        <strain evidence="1">7318</strain>
    </source>
</reference>
<reference evidence="1" key="1">
    <citation type="journal article" date="2021" name="PeerJ">
        <title>Extensive microbial diversity within the chicken gut microbiome revealed by metagenomics and culture.</title>
        <authorList>
            <person name="Gilroy R."/>
            <person name="Ravi A."/>
            <person name="Getino M."/>
            <person name="Pursley I."/>
            <person name="Horton D.L."/>
            <person name="Alikhan N.F."/>
            <person name="Baker D."/>
            <person name="Gharbi K."/>
            <person name="Hall N."/>
            <person name="Watson M."/>
            <person name="Adriaenssens E.M."/>
            <person name="Foster-Nyarko E."/>
            <person name="Jarju S."/>
            <person name="Secka A."/>
            <person name="Antonio M."/>
            <person name="Oren A."/>
            <person name="Chaudhuri R.R."/>
            <person name="La Ragione R."/>
            <person name="Hildebrand F."/>
            <person name="Pallen M.J."/>
        </authorList>
    </citation>
    <scope>NUCLEOTIDE SEQUENCE</scope>
    <source>
        <strain evidence="1">7318</strain>
    </source>
</reference>
<evidence type="ECO:0000313" key="2">
    <source>
        <dbReference type="Proteomes" id="UP000780768"/>
    </source>
</evidence>
<sequence length="59" mass="6981">ANYYNPLGSYAEPHMYVSNGDIVLSYSQMGLHQPAQEYHFFWDENSNWFGYKDYGIVQH</sequence>
<organism evidence="1 2">
    <name type="scientific">Megamonas hypermegale</name>
    <dbReference type="NCBI Taxonomy" id="158847"/>
    <lineage>
        <taxon>Bacteria</taxon>
        <taxon>Bacillati</taxon>
        <taxon>Bacillota</taxon>
        <taxon>Negativicutes</taxon>
        <taxon>Selenomonadales</taxon>
        <taxon>Selenomonadaceae</taxon>
        <taxon>Megamonas</taxon>
    </lineage>
</organism>
<proteinExistence type="predicted"/>
<comment type="caution">
    <text evidence="1">The sequence shown here is derived from an EMBL/GenBank/DDBJ whole genome shotgun (WGS) entry which is preliminary data.</text>
</comment>
<dbReference type="Proteomes" id="UP000780768">
    <property type="component" value="Unassembled WGS sequence"/>
</dbReference>